<dbReference type="Gene3D" id="1.10.20.10">
    <property type="entry name" value="Histone, subunit A"/>
    <property type="match status" value="1"/>
</dbReference>
<evidence type="ECO:0000313" key="6">
    <source>
        <dbReference type="EMBL" id="VBB30857.1"/>
    </source>
</evidence>
<dbReference type="Proteomes" id="UP000276991">
    <property type="component" value="Unassembled WGS sequence"/>
</dbReference>
<dbReference type="PRINTS" id="PR00620">
    <property type="entry name" value="HISTONEH2A"/>
</dbReference>
<dbReference type="CDD" id="cd00074">
    <property type="entry name" value="HFD_H2A"/>
    <property type="match status" value="1"/>
</dbReference>
<dbReference type="SMART" id="SM00414">
    <property type="entry name" value="H2A"/>
    <property type="match status" value="1"/>
</dbReference>
<keyword evidence="2 4" id="KW-0158">Chromosome</keyword>
<evidence type="ECO:0000313" key="7">
    <source>
        <dbReference type="Proteomes" id="UP000276991"/>
    </source>
</evidence>
<dbReference type="InterPro" id="IPR009072">
    <property type="entry name" value="Histone-fold"/>
</dbReference>
<proteinExistence type="inferred from homology"/>
<keyword evidence="7" id="KW-1185">Reference proteome</keyword>
<dbReference type="InterPro" id="IPR032454">
    <property type="entry name" value="Histone_H2A_C"/>
</dbReference>
<dbReference type="GO" id="GO:0000786">
    <property type="term" value="C:nucleosome"/>
    <property type="evidence" value="ECO:0007669"/>
    <property type="project" value="UniProtKB-KW"/>
</dbReference>
<keyword evidence="3 4" id="KW-0544">Nucleosome core</keyword>
<comment type="similarity">
    <text evidence="4">Belongs to the histone H2A family.</text>
</comment>
<dbReference type="Pfam" id="PF16211">
    <property type="entry name" value="Histone_H2A_C"/>
    <property type="match status" value="1"/>
</dbReference>
<dbReference type="PANTHER" id="PTHR23430">
    <property type="entry name" value="HISTONE H2A"/>
    <property type="match status" value="1"/>
</dbReference>
<name>A0A498SIJ7_ACAVI</name>
<organism evidence="6 7">
    <name type="scientific">Acanthocheilonema viteae</name>
    <name type="common">Filarial nematode worm</name>
    <name type="synonym">Dipetalonema viteae</name>
    <dbReference type="NCBI Taxonomy" id="6277"/>
    <lineage>
        <taxon>Eukaryota</taxon>
        <taxon>Metazoa</taxon>
        <taxon>Ecdysozoa</taxon>
        <taxon>Nematoda</taxon>
        <taxon>Chromadorea</taxon>
        <taxon>Rhabditida</taxon>
        <taxon>Spirurina</taxon>
        <taxon>Spiruromorpha</taxon>
        <taxon>Filarioidea</taxon>
        <taxon>Onchocercidae</taxon>
        <taxon>Acanthocheilonema</taxon>
    </lineage>
</organism>
<dbReference type="SUPFAM" id="SSF47113">
    <property type="entry name" value="Histone-fold"/>
    <property type="match status" value="1"/>
</dbReference>
<feature type="domain" description="Histone H2A C-terminal" evidence="5">
    <location>
        <begin position="86"/>
        <end position="115"/>
    </location>
</feature>
<keyword evidence="4" id="KW-0238">DNA-binding</keyword>
<accession>A0A498SIJ7</accession>
<evidence type="ECO:0000256" key="1">
    <source>
        <dbReference type="ARBA" id="ARBA00004286"/>
    </source>
</evidence>
<dbReference type="OrthoDB" id="5918422at2759"/>
<dbReference type="GO" id="GO:0030527">
    <property type="term" value="F:structural constituent of chromatin"/>
    <property type="evidence" value="ECO:0007669"/>
    <property type="project" value="InterPro"/>
</dbReference>
<keyword evidence="4" id="KW-0539">Nucleus</keyword>
<evidence type="ECO:0000256" key="4">
    <source>
        <dbReference type="RuleBase" id="RU003767"/>
    </source>
</evidence>
<comment type="subcellular location">
    <subcellularLocation>
        <location evidence="1">Chromosome</location>
    </subcellularLocation>
    <subcellularLocation>
        <location evidence="4">Nucleus</location>
    </subcellularLocation>
</comment>
<dbReference type="GO" id="GO:0005634">
    <property type="term" value="C:nucleus"/>
    <property type="evidence" value="ECO:0007669"/>
    <property type="project" value="UniProtKB-SubCell"/>
</dbReference>
<protein>
    <recommendedName>
        <fullName evidence="4">Histone H2A</fullName>
    </recommendedName>
</protein>
<evidence type="ECO:0000256" key="3">
    <source>
        <dbReference type="ARBA" id="ARBA00023269"/>
    </source>
</evidence>
<dbReference type="GO" id="GO:0046982">
    <property type="term" value="F:protein heterodimerization activity"/>
    <property type="evidence" value="ECO:0007669"/>
    <property type="project" value="InterPro"/>
</dbReference>
<sequence length="123" mass="13431">MNLDTIASFRDDALSIIQSVTYDKSGMREKRGNYAERIGVRVSVFLAAVLEYLSAEILEMAGNAAHANEKNRINLRHLQLAIQSDDELSALLSNVTVSQDSVLPNINSALLPKQPADMPSTST</sequence>
<dbReference type="GO" id="GO:0003677">
    <property type="term" value="F:DNA binding"/>
    <property type="evidence" value="ECO:0007669"/>
    <property type="project" value="UniProtKB-KW"/>
</dbReference>
<dbReference type="STRING" id="6277.A0A498SIJ7"/>
<dbReference type="InterPro" id="IPR002119">
    <property type="entry name" value="Histone_H2A"/>
</dbReference>
<dbReference type="EMBL" id="UPTC01001018">
    <property type="protein sequence ID" value="VBB30857.1"/>
    <property type="molecule type" value="Genomic_DNA"/>
</dbReference>
<evidence type="ECO:0000256" key="2">
    <source>
        <dbReference type="ARBA" id="ARBA00022454"/>
    </source>
</evidence>
<gene>
    <name evidence="6" type="ORF">NAV_LOCUS5648</name>
</gene>
<evidence type="ECO:0000259" key="5">
    <source>
        <dbReference type="Pfam" id="PF16211"/>
    </source>
</evidence>
<comment type="subunit">
    <text evidence="4">The nucleosome is a histone octamer containing two molecules each of H2A, H2B, H3 and H4 assembled in one H3-H4 heterotetramer and two H2A-H2B heterodimers. The octamer wraps approximately 147 bp of DNA.</text>
</comment>
<reference evidence="6 7" key="1">
    <citation type="submission" date="2018-08" db="EMBL/GenBank/DDBJ databases">
        <authorList>
            <person name="Laetsch R D."/>
            <person name="Stevens L."/>
            <person name="Kumar S."/>
            <person name="Blaxter L. M."/>
        </authorList>
    </citation>
    <scope>NUCLEOTIDE SEQUENCE [LARGE SCALE GENOMIC DNA]</scope>
</reference>
<dbReference type="AlphaFoldDB" id="A0A498SIJ7"/>